<dbReference type="Proteomes" id="UP000195402">
    <property type="component" value="Unassembled WGS sequence"/>
</dbReference>
<evidence type="ECO:0000259" key="11">
    <source>
        <dbReference type="PROSITE" id="PS50011"/>
    </source>
</evidence>
<dbReference type="Gene3D" id="1.10.510.10">
    <property type="entry name" value="Transferase(Phosphotransferase) domain 1"/>
    <property type="match status" value="1"/>
</dbReference>
<feature type="binding site" evidence="9">
    <location>
        <position position="515"/>
    </location>
    <ligand>
        <name>ATP</name>
        <dbReference type="ChEBI" id="CHEBI:30616"/>
    </ligand>
</feature>
<dbReference type="InterPro" id="IPR003613">
    <property type="entry name" value="Ubox_domain"/>
</dbReference>
<dbReference type="EMBL" id="MVGT01000437">
    <property type="protein sequence ID" value="OVA18352.1"/>
    <property type="molecule type" value="Genomic_DNA"/>
</dbReference>
<dbReference type="AlphaFoldDB" id="A0A200R6I6"/>
<evidence type="ECO:0000256" key="4">
    <source>
        <dbReference type="ARBA" id="ARBA00022679"/>
    </source>
</evidence>
<feature type="coiled-coil region" evidence="10">
    <location>
        <begin position="306"/>
        <end position="382"/>
    </location>
</feature>
<proteinExistence type="predicted"/>
<dbReference type="CDD" id="cd01989">
    <property type="entry name" value="USP_STK_Ubox_N"/>
    <property type="match status" value="1"/>
</dbReference>
<sequence>MELLNPSPPPQPIGDYFAGFVSPVNFNLNHFDSGNCMAAPPPRLPEFYHQGEGGSGGGGGGCDDKVYVMVENSIERTVALLHWTFRQFRNREICLVHVYQPSSTIPTLLGKLPASQANKELLSVYREEERQRNSKLLFNYLGICNRSKVKASLITIEAGQVHKGIVELINRHSIKNFVMEATRDNCMKVKKSFCNADYAAKNAPPFCEIWFVNKGKHLWTREATENAVNFLPTMLRTSKTALTAGLRCCDGTIGPDQLEVAFSATGSNFINRVSQNLLTPNSSVTESAYTPIQIRSSSGLDSSAEEEMLCNKLVEATTEAEKAKDEAFAELLERRRLESEAVETMNKVKGFEAACTREVQLRNEIEDAVSSIRQDQQKLLEQREEVSGELHRTMRNVAVLDSRVQEANARQVEAARELRLIQASLATLRVERKKIRRQRDEVMQRLEQWKSYGQVGASNYDNFGLFSDSEELTEFCLSDLESATCNFSESFKIGSGVFGCVYKGELLDRSVAIKKLHPFNIRGRLEFQQEVQILSKVEHPHLVTLIGACPEALSLVYEYMPNGSIQDHLFSKTNKHLLPWKTRTRIAAEISSALLHLHSSKPEKIIHGDLKPENILLDSKFNCKIGDFGICRLVPEDTARCPSFGRSTEPKCAMPYRDPELQKTGNITPKSDIYSFGVIILQLLTGRPPVGLVSEVRRAVLCGRMVSILDPSAGEWPTYIARRLVELGLQCCEMNSRDRPELTPILVRELERLPFAEERAVPSFFLCPIRQEIMHDPHVAADGFTYEGEAIRGWLKNGRDTSPMTNLELSHLHLTPNHALQLAIRDWLCQS</sequence>
<dbReference type="InterPro" id="IPR008271">
    <property type="entry name" value="Ser/Thr_kinase_AS"/>
</dbReference>
<dbReference type="SUPFAM" id="SSF57850">
    <property type="entry name" value="RING/U-box"/>
    <property type="match status" value="1"/>
</dbReference>
<dbReference type="PROSITE" id="PS51698">
    <property type="entry name" value="U_BOX"/>
    <property type="match status" value="1"/>
</dbReference>
<dbReference type="GO" id="GO:0004672">
    <property type="term" value="F:protein kinase activity"/>
    <property type="evidence" value="ECO:0007669"/>
    <property type="project" value="InterPro"/>
</dbReference>
<reference evidence="13 14" key="1">
    <citation type="journal article" date="2017" name="Mol. Plant">
        <title>The Genome of Medicinal Plant Macleaya cordata Provides New Insights into Benzylisoquinoline Alkaloids Metabolism.</title>
        <authorList>
            <person name="Liu X."/>
            <person name="Liu Y."/>
            <person name="Huang P."/>
            <person name="Ma Y."/>
            <person name="Qing Z."/>
            <person name="Tang Q."/>
            <person name="Cao H."/>
            <person name="Cheng P."/>
            <person name="Zheng Y."/>
            <person name="Yuan Z."/>
            <person name="Zhou Y."/>
            <person name="Liu J."/>
            <person name="Tang Z."/>
            <person name="Zhuo Y."/>
            <person name="Zhang Y."/>
            <person name="Yu L."/>
            <person name="Huang J."/>
            <person name="Yang P."/>
            <person name="Peng Q."/>
            <person name="Zhang J."/>
            <person name="Jiang W."/>
            <person name="Zhang Z."/>
            <person name="Lin K."/>
            <person name="Ro D.K."/>
            <person name="Chen X."/>
            <person name="Xiong X."/>
            <person name="Shang Y."/>
            <person name="Huang S."/>
            <person name="Zeng J."/>
        </authorList>
    </citation>
    <scope>NUCLEOTIDE SEQUENCE [LARGE SCALE GENOMIC DNA]</scope>
    <source>
        <strain evidence="14">cv. BLH2017</strain>
        <tissue evidence="13">Root</tissue>
    </source>
</reference>
<dbReference type="UniPathway" id="UPA00143"/>
<dbReference type="STRING" id="56857.A0A200R6I6"/>
<dbReference type="Pfam" id="PF04564">
    <property type="entry name" value="U-box"/>
    <property type="match status" value="1"/>
</dbReference>
<dbReference type="CDD" id="cd16655">
    <property type="entry name" value="RING-Ubox_WDSUB1-like"/>
    <property type="match status" value="1"/>
</dbReference>
<keyword evidence="4" id="KW-0808">Transferase</keyword>
<evidence type="ECO:0000256" key="7">
    <source>
        <dbReference type="ARBA" id="ARBA00022786"/>
    </source>
</evidence>
<gene>
    <name evidence="13" type="ORF">BVC80_1835g791</name>
</gene>
<dbReference type="Gene3D" id="3.30.40.10">
    <property type="entry name" value="Zinc/RING finger domain, C3HC4 (zinc finger)"/>
    <property type="match status" value="1"/>
</dbReference>
<evidence type="ECO:0000313" key="13">
    <source>
        <dbReference type="EMBL" id="OVA18352.1"/>
    </source>
</evidence>
<keyword evidence="6 13" id="KW-0418">Kinase</keyword>
<dbReference type="GO" id="GO:0061630">
    <property type="term" value="F:ubiquitin protein ligase activity"/>
    <property type="evidence" value="ECO:0007669"/>
    <property type="project" value="UniProtKB-EC"/>
</dbReference>
<evidence type="ECO:0000259" key="12">
    <source>
        <dbReference type="PROSITE" id="PS51698"/>
    </source>
</evidence>
<keyword evidence="14" id="KW-1185">Reference proteome</keyword>
<evidence type="ECO:0000256" key="2">
    <source>
        <dbReference type="ARBA" id="ARBA00004906"/>
    </source>
</evidence>
<dbReference type="PANTHER" id="PTHR45647:SF43">
    <property type="entry name" value="OS10G0100500 PROTEIN"/>
    <property type="match status" value="1"/>
</dbReference>
<dbReference type="Gene3D" id="3.30.200.20">
    <property type="entry name" value="Phosphorylase Kinase, domain 1"/>
    <property type="match status" value="1"/>
</dbReference>
<evidence type="ECO:0000256" key="6">
    <source>
        <dbReference type="ARBA" id="ARBA00022777"/>
    </source>
</evidence>
<evidence type="ECO:0000256" key="5">
    <source>
        <dbReference type="ARBA" id="ARBA00022741"/>
    </source>
</evidence>
<dbReference type="PROSITE" id="PS50011">
    <property type="entry name" value="PROTEIN_KINASE_DOM"/>
    <property type="match status" value="1"/>
</dbReference>
<dbReference type="OrthoDB" id="4062651at2759"/>
<dbReference type="Pfam" id="PF00069">
    <property type="entry name" value="Pkinase"/>
    <property type="match status" value="1"/>
</dbReference>
<comment type="pathway">
    <text evidence="2">Protein modification; protein ubiquitination.</text>
</comment>
<dbReference type="InParanoid" id="A0A200R6I6"/>
<keyword evidence="7" id="KW-0833">Ubl conjugation pathway</keyword>
<dbReference type="EC" id="2.3.2.27" evidence="3"/>
<name>A0A200R6I6_MACCD</name>
<accession>A0A200R6I6</accession>
<dbReference type="InterPro" id="IPR017441">
    <property type="entry name" value="Protein_kinase_ATP_BS"/>
</dbReference>
<dbReference type="GO" id="GO:0005524">
    <property type="term" value="F:ATP binding"/>
    <property type="evidence" value="ECO:0007669"/>
    <property type="project" value="UniProtKB-UniRule"/>
</dbReference>
<feature type="domain" description="Protein kinase" evidence="11">
    <location>
        <begin position="487"/>
        <end position="756"/>
    </location>
</feature>
<keyword evidence="8 9" id="KW-0067">ATP-binding</keyword>
<dbReference type="PROSITE" id="PS00107">
    <property type="entry name" value="PROTEIN_KINASE_ATP"/>
    <property type="match status" value="1"/>
</dbReference>
<feature type="domain" description="U-box" evidence="12">
    <location>
        <begin position="760"/>
        <end position="831"/>
    </location>
</feature>
<keyword evidence="5 9" id="KW-0547">Nucleotide-binding</keyword>
<dbReference type="InterPro" id="IPR051348">
    <property type="entry name" value="U-box_ubiquitin_ligases"/>
</dbReference>
<evidence type="ECO:0000256" key="8">
    <source>
        <dbReference type="ARBA" id="ARBA00022840"/>
    </source>
</evidence>
<evidence type="ECO:0000256" key="9">
    <source>
        <dbReference type="PROSITE-ProRule" id="PRU10141"/>
    </source>
</evidence>
<evidence type="ECO:0000256" key="3">
    <source>
        <dbReference type="ARBA" id="ARBA00012483"/>
    </source>
</evidence>
<dbReference type="SMART" id="SM00220">
    <property type="entry name" value="S_TKc"/>
    <property type="match status" value="1"/>
</dbReference>
<dbReference type="SUPFAM" id="SSF56112">
    <property type="entry name" value="Protein kinase-like (PK-like)"/>
    <property type="match status" value="1"/>
</dbReference>
<dbReference type="PANTHER" id="PTHR45647">
    <property type="entry name" value="OS02G0152300 PROTEIN"/>
    <property type="match status" value="1"/>
</dbReference>
<comment type="catalytic activity">
    <reaction evidence="1">
        <text>S-ubiquitinyl-[E2 ubiquitin-conjugating enzyme]-L-cysteine + [acceptor protein]-L-lysine = [E2 ubiquitin-conjugating enzyme]-L-cysteine + N(6)-ubiquitinyl-[acceptor protein]-L-lysine.</text>
        <dbReference type="EC" id="2.3.2.27"/>
    </reaction>
</comment>
<protein>
    <recommendedName>
        <fullName evidence="3">RING-type E3 ubiquitin transferase</fullName>
        <ecNumber evidence="3">2.3.2.27</ecNumber>
    </recommendedName>
</protein>
<organism evidence="13 14">
    <name type="scientific">Macleaya cordata</name>
    <name type="common">Five-seeded plume-poppy</name>
    <name type="synonym">Bocconia cordata</name>
    <dbReference type="NCBI Taxonomy" id="56857"/>
    <lineage>
        <taxon>Eukaryota</taxon>
        <taxon>Viridiplantae</taxon>
        <taxon>Streptophyta</taxon>
        <taxon>Embryophyta</taxon>
        <taxon>Tracheophyta</taxon>
        <taxon>Spermatophyta</taxon>
        <taxon>Magnoliopsida</taxon>
        <taxon>Ranunculales</taxon>
        <taxon>Papaveraceae</taxon>
        <taxon>Papaveroideae</taxon>
        <taxon>Macleaya</taxon>
    </lineage>
</organism>
<dbReference type="PROSITE" id="PS00108">
    <property type="entry name" value="PROTEIN_KINASE_ST"/>
    <property type="match status" value="1"/>
</dbReference>
<dbReference type="GO" id="GO:0016567">
    <property type="term" value="P:protein ubiquitination"/>
    <property type="evidence" value="ECO:0007669"/>
    <property type="project" value="UniProtKB-UniPathway"/>
</dbReference>
<keyword evidence="10" id="KW-0175">Coiled coil</keyword>
<evidence type="ECO:0000256" key="10">
    <source>
        <dbReference type="SAM" id="Coils"/>
    </source>
</evidence>
<dbReference type="InterPro" id="IPR013083">
    <property type="entry name" value="Znf_RING/FYVE/PHD"/>
</dbReference>
<dbReference type="InterPro" id="IPR011009">
    <property type="entry name" value="Kinase-like_dom_sf"/>
</dbReference>
<dbReference type="OMA" id="APSFCEI"/>
<comment type="caution">
    <text evidence="13">The sequence shown here is derived from an EMBL/GenBank/DDBJ whole genome shotgun (WGS) entry which is preliminary data.</text>
</comment>
<evidence type="ECO:0000256" key="1">
    <source>
        <dbReference type="ARBA" id="ARBA00000900"/>
    </source>
</evidence>
<dbReference type="SMART" id="SM00504">
    <property type="entry name" value="Ubox"/>
    <property type="match status" value="1"/>
</dbReference>
<dbReference type="InterPro" id="IPR000719">
    <property type="entry name" value="Prot_kinase_dom"/>
</dbReference>
<evidence type="ECO:0000313" key="14">
    <source>
        <dbReference type="Proteomes" id="UP000195402"/>
    </source>
</evidence>